<feature type="transmembrane region" description="Helical" evidence="1">
    <location>
        <begin position="94"/>
        <end position="114"/>
    </location>
</feature>
<feature type="domain" description="HTH cro/C1-type" evidence="2">
    <location>
        <begin position="1"/>
        <end position="37"/>
    </location>
</feature>
<organism evidence="3 4">
    <name type="scientific">Pseudobutyrivibrio xylanivorans</name>
    <dbReference type="NCBI Taxonomy" id="185007"/>
    <lineage>
        <taxon>Bacteria</taxon>
        <taxon>Bacillati</taxon>
        <taxon>Bacillota</taxon>
        <taxon>Clostridia</taxon>
        <taxon>Lachnospirales</taxon>
        <taxon>Lachnospiraceae</taxon>
        <taxon>Pseudobutyrivibrio</taxon>
    </lineage>
</organism>
<proteinExistence type="predicted"/>
<comment type="caution">
    <text evidence="3">The sequence shown here is derived from an EMBL/GenBank/DDBJ whole genome shotgun (WGS) entry which is preliminary data.</text>
</comment>
<protein>
    <submittedName>
        <fullName evidence="3">Helix-turn-helix transcriptional regulator</fullName>
    </submittedName>
</protein>
<dbReference type="Proteomes" id="UP000473091">
    <property type="component" value="Unassembled WGS sequence"/>
</dbReference>
<dbReference type="GO" id="GO:0003677">
    <property type="term" value="F:DNA binding"/>
    <property type="evidence" value="ECO:0007669"/>
    <property type="project" value="InterPro"/>
</dbReference>
<dbReference type="AlphaFoldDB" id="A0A6M0LJ32"/>
<evidence type="ECO:0000313" key="3">
    <source>
        <dbReference type="EMBL" id="NEX01979.1"/>
    </source>
</evidence>
<dbReference type="InterPro" id="IPR010982">
    <property type="entry name" value="Lambda_DNA-bd_dom_sf"/>
</dbReference>
<reference evidence="3 4" key="1">
    <citation type="submission" date="2019-09" db="EMBL/GenBank/DDBJ databases">
        <authorList>
            <person name="Pidcock S.E."/>
            <person name="Huws S.A."/>
        </authorList>
    </citation>
    <scope>NUCLEOTIDE SEQUENCE [LARGE SCALE GENOMIC DNA]</scope>
    <source>
        <strain evidence="3 4">MZ8</strain>
    </source>
</reference>
<name>A0A6M0LJ32_PSEXY</name>
<evidence type="ECO:0000256" key="1">
    <source>
        <dbReference type="SAM" id="Phobius"/>
    </source>
</evidence>
<dbReference type="Gene3D" id="1.10.260.40">
    <property type="entry name" value="lambda repressor-like DNA-binding domains"/>
    <property type="match status" value="1"/>
</dbReference>
<keyword evidence="1" id="KW-0812">Transmembrane</keyword>
<gene>
    <name evidence="3" type="ORF">F0Q01_08795</name>
</gene>
<accession>A0A6M0LJ32</accession>
<dbReference type="PROSITE" id="PS50943">
    <property type="entry name" value="HTH_CROC1"/>
    <property type="match status" value="1"/>
</dbReference>
<dbReference type="CDD" id="cd00093">
    <property type="entry name" value="HTH_XRE"/>
    <property type="match status" value="1"/>
</dbReference>
<sequence>MNVTDKAVSKWERGECFPDINLFEALSNVLNVPIDELMLQGESEEEKKARHKSKMIKTIALGLWILLGFMVVIIDMLLSVDIRYFIGVYIGRRYKLLLLVAYLVVLFVIARYPIKKSNKKES</sequence>
<dbReference type="InterPro" id="IPR001387">
    <property type="entry name" value="Cro/C1-type_HTH"/>
</dbReference>
<reference evidence="3 4" key="2">
    <citation type="submission" date="2020-03" db="EMBL/GenBank/DDBJ databases">
        <title>Investigating the evolutionary divergence of the Butyrivibrio group.</title>
        <authorList>
            <person name="Skvortsov T."/>
            <person name="Santos F.G."/>
            <person name="Ting K.S."/>
            <person name="Creevey C.J."/>
        </authorList>
    </citation>
    <scope>NUCLEOTIDE SEQUENCE [LARGE SCALE GENOMIC DNA]</scope>
    <source>
        <strain evidence="3 4">MZ8</strain>
    </source>
</reference>
<feature type="transmembrane region" description="Helical" evidence="1">
    <location>
        <begin position="55"/>
        <end position="74"/>
    </location>
</feature>
<keyword evidence="1" id="KW-1133">Transmembrane helix</keyword>
<evidence type="ECO:0000259" key="2">
    <source>
        <dbReference type="PROSITE" id="PS50943"/>
    </source>
</evidence>
<evidence type="ECO:0000313" key="4">
    <source>
        <dbReference type="Proteomes" id="UP000473091"/>
    </source>
</evidence>
<keyword evidence="1" id="KW-0472">Membrane</keyword>
<dbReference type="EMBL" id="VTVE01000002">
    <property type="protein sequence ID" value="NEX01979.1"/>
    <property type="molecule type" value="Genomic_DNA"/>
</dbReference>
<dbReference type="SUPFAM" id="SSF47413">
    <property type="entry name" value="lambda repressor-like DNA-binding domains"/>
    <property type="match status" value="1"/>
</dbReference>